<reference evidence="1 2" key="1">
    <citation type="journal article" date="2022" name="bioRxiv">
        <title>An ancient truncated duplication of the anti-Mullerian hormone receptor type 2 gene is a potential conserved master sex determinant in the Pangasiidae catfish family.</title>
        <authorList>
            <person name="Wen M."/>
            <person name="Pan Q."/>
            <person name="Jouanno E."/>
            <person name="Montfort J."/>
            <person name="Zahm M."/>
            <person name="Cabau C."/>
            <person name="Klopp C."/>
            <person name="Iampietro C."/>
            <person name="Roques C."/>
            <person name="Bouchez O."/>
            <person name="Castinel A."/>
            <person name="Donnadieu C."/>
            <person name="Parrinello H."/>
            <person name="Poncet C."/>
            <person name="Belmonte E."/>
            <person name="Gautier V."/>
            <person name="Avarre J.-C."/>
            <person name="Dugue R."/>
            <person name="Gustiano R."/>
            <person name="Ha T.T.T."/>
            <person name="Campet M."/>
            <person name="Sriphairoj K."/>
            <person name="Ribolli J."/>
            <person name="de Almeida F.L."/>
            <person name="Desvignes T."/>
            <person name="Postlethwait J.H."/>
            <person name="Bucao C.F."/>
            <person name="Robinson-Rechavi M."/>
            <person name="Bobe J."/>
            <person name="Herpin A."/>
            <person name="Guiguen Y."/>
        </authorList>
    </citation>
    <scope>NUCLEOTIDE SEQUENCE [LARGE SCALE GENOMIC DNA]</scope>
    <source>
        <strain evidence="1">YG-Dec2019</strain>
    </source>
</reference>
<name>A0ACC5XF90_PANGG</name>
<proteinExistence type="predicted"/>
<keyword evidence="2" id="KW-1185">Reference proteome</keyword>
<protein>
    <submittedName>
        <fullName evidence="1">Uncharacterized protein</fullName>
    </submittedName>
</protein>
<comment type="caution">
    <text evidence="1">The sequence shown here is derived from an EMBL/GenBank/DDBJ whole genome shotgun (WGS) entry which is preliminary data.</text>
</comment>
<evidence type="ECO:0000313" key="2">
    <source>
        <dbReference type="Proteomes" id="UP000829447"/>
    </source>
</evidence>
<dbReference type="Proteomes" id="UP000829447">
    <property type="component" value="Linkage Group LG19"/>
</dbReference>
<sequence length="82" mass="9211">MCNCSITGEGCSALASALRSNSSSHLRELNLNFNNIRGSGVNLLSDLLKDPHCKLETLHTLRSTYPPGLMYNRRLTSRKQFW</sequence>
<gene>
    <name evidence="1" type="ORF">PGIGA_G00102840</name>
</gene>
<evidence type="ECO:0000313" key="1">
    <source>
        <dbReference type="EMBL" id="MCI4389776.1"/>
    </source>
</evidence>
<organism evidence="1 2">
    <name type="scientific">Pangasianodon gigas</name>
    <name type="common">Mekong giant catfish</name>
    <name type="synonym">Pangasius gigas</name>
    <dbReference type="NCBI Taxonomy" id="30993"/>
    <lineage>
        <taxon>Eukaryota</taxon>
        <taxon>Metazoa</taxon>
        <taxon>Chordata</taxon>
        <taxon>Craniata</taxon>
        <taxon>Vertebrata</taxon>
        <taxon>Euteleostomi</taxon>
        <taxon>Actinopterygii</taxon>
        <taxon>Neopterygii</taxon>
        <taxon>Teleostei</taxon>
        <taxon>Ostariophysi</taxon>
        <taxon>Siluriformes</taxon>
        <taxon>Pangasiidae</taxon>
        <taxon>Pangasianodon</taxon>
    </lineage>
</organism>
<dbReference type="EMBL" id="CM040472">
    <property type="protein sequence ID" value="MCI4389776.1"/>
    <property type="molecule type" value="Genomic_DNA"/>
</dbReference>
<accession>A0ACC5XF90</accession>